<gene>
    <name evidence="4" type="ORF">THAPSDRAFT_6295</name>
</gene>
<dbReference type="Proteomes" id="UP000001449">
    <property type="component" value="Chromosome 6"/>
</dbReference>
<dbReference type="InterPro" id="IPR052434">
    <property type="entry name" value="Tectonic-like_complex_comp"/>
</dbReference>
<dbReference type="InterPro" id="IPR056290">
    <property type="entry name" value="CEPT76/DRC7_peptidase-like_dom"/>
</dbReference>
<dbReference type="PaxDb" id="35128-Thaps6295"/>
<reference evidence="4 5" key="2">
    <citation type="journal article" date="2008" name="Nature">
        <title>The Phaeodactylum genome reveals the evolutionary history of diatom genomes.</title>
        <authorList>
            <person name="Bowler C."/>
            <person name="Allen A.E."/>
            <person name="Badger J.H."/>
            <person name="Grimwood J."/>
            <person name="Jabbari K."/>
            <person name="Kuo A."/>
            <person name="Maheswari U."/>
            <person name="Martens C."/>
            <person name="Maumus F."/>
            <person name="Otillar R.P."/>
            <person name="Rayko E."/>
            <person name="Salamov A."/>
            <person name="Vandepoele K."/>
            <person name="Beszteri B."/>
            <person name="Gruber A."/>
            <person name="Heijde M."/>
            <person name="Katinka M."/>
            <person name="Mock T."/>
            <person name="Valentin K."/>
            <person name="Verret F."/>
            <person name="Berges J.A."/>
            <person name="Brownlee C."/>
            <person name="Cadoret J.P."/>
            <person name="Chiovitti A."/>
            <person name="Choi C.J."/>
            <person name="Coesel S."/>
            <person name="De Martino A."/>
            <person name="Detter J.C."/>
            <person name="Durkin C."/>
            <person name="Falciatore A."/>
            <person name="Fournet J."/>
            <person name="Haruta M."/>
            <person name="Huysman M.J."/>
            <person name="Jenkins B.D."/>
            <person name="Jiroutova K."/>
            <person name="Jorgensen R.E."/>
            <person name="Joubert Y."/>
            <person name="Kaplan A."/>
            <person name="Kroger N."/>
            <person name="Kroth P.G."/>
            <person name="La Roche J."/>
            <person name="Lindquist E."/>
            <person name="Lommer M."/>
            <person name="Martin-Jezequel V."/>
            <person name="Lopez P.J."/>
            <person name="Lucas S."/>
            <person name="Mangogna M."/>
            <person name="McGinnis K."/>
            <person name="Medlin L.K."/>
            <person name="Montsant A."/>
            <person name="Oudot-Le Secq M.P."/>
            <person name="Napoli C."/>
            <person name="Obornik M."/>
            <person name="Parker M.S."/>
            <person name="Petit J.L."/>
            <person name="Porcel B.M."/>
            <person name="Poulsen N."/>
            <person name="Robison M."/>
            <person name="Rychlewski L."/>
            <person name="Rynearson T.A."/>
            <person name="Schmutz J."/>
            <person name="Shapiro H."/>
            <person name="Siaut M."/>
            <person name="Stanley M."/>
            <person name="Sussman M.R."/>
            <person name="Taylor A.R."/>
            <person name="Vardi A."/>
            <person name="von Dassow P."/>
            <person name="Vyverman W."/>
            <person name="Willis A."/>
            <person name="Wyrwicz L.S."/>
            <person name="Rokhsar D.S."/>
            <person name="Weissenbach J."/>
            <person name="Armbrust E.V."/>
            <person name="Green B.R."/>
            <person name="Van de Peer Y."/>
            <person name="Grigoriev I.V."/>
        </authorList>
    </citation>
    <scope>NUCLEOTIDE SEQUENCE [LARGE SCALE GENOMIC DNA]</scope>
    <source>
        <strain evidence="4 5">CCMP1335</strain>
    </source>
</reference>
<dbReference type="RefSeq" id="XP_002291124.1">
    <property type="nucleotide sequence ID" value="XM_002291088.1"/>
</dbReference>
<dbReference type="PANTHER" id="PTHR20837">
    <property type="entry name" value="CENTROSOMAL PROTEIN-RELATED"/>
    <property type="match status" value="1"/>
</dbReference>
<dbReference type="PANTHER" id="PTHR20837:SF0">
    <property type="entry name" value="COILED-COIL AND C2 DOMAIN-CONTAINING PROTEIN 2A"/>
    <property type="match status" value="1"/>
</dbReference>
<protein>
    <recommendedName>
        <fullName evidence="6">C2 domain-containing protein</fullName>
    </recommendedName>
</protein>
<dbReference type="eggNOG" id="KOG3639">
    <property type="taxonomic scope" value="Eukaryota"/>
</dbReference>
<dbReference type="SUPFAM" id="SSF49562">
    <property type="entry name" value="C2 domain (Calcium/lipid-binding domain, CaLB)"/>
    <property type="match status" value="1"/>
</dbReference>
<evidence type="ECO:0008006" key="6">
    <source>
        <dbReference type="Google" id="ProtNLM"/>
    </source>
</evidence>
<reference evidence="4 5" key="1">
    <citation type="journal article" date="2004" name="Science">
        <title>The genome of the diatom Thalassiosira pseudonana: ecology, evolution, and metabolism.</title>
        <authorList>
            <person name="Armbrust E.V."/>
            <person name="Berges J.A."/>
            <person name="Bowler C."/>
            <person name="Green B.R."/>
            <person name="Martinez D."/>
            <person name="Putnam N.H."/>
            <person name="Zhou S."/>
            <person name="Allen A.E."/>
            <person name="Apt K.E."/>
            <person name="Bechner M."/>
            <person name="Brzezinski M.A."/>
            <person name="Chaal B.K."/>
            <person name="Chiovitti A."/>
            <person name="Davis A.K."/>
            <person name="Demarest M.S."/>
            <person name="Detter J.C."/>
            <person name="Glavina T."/>
            <person name="Goodstein D."/>
            <person name="Hadi M.Z."/>
            <person name="Hellsten U."/>
            <person name="Hildebrand M."/>
            <person name="Jenkins B.D."/>
            <person name="Jurka J."/>
            <person name="Kapitonov V.V."/>
            <person name="Kroger N."/>
            <person name="Lau W.W."/>
            <person name="Lane T.W."/>
            <person name="Larimer F.W."/>
            <person name="Lippmeier J.C."/>
            <person name="Lucas S."/>
            <person name="Medina M."/>
            <person name="Montsant A."/>
            <person name="Obornik M."/>
            <person name="Parker M.S."/>
            <person name="Palenik B."/>
            <person name="Pazour G.J."/>
            <person name="Richardson P.M."/>
            <person name="Rynearson T.A."/>
            <person name="Saito M.A."/>
            <person name="Schwartz D.C."/>
            <person name="Thamatrakoln K."/>
            <person name="Valentin K."/>
            <person name="Vardi A."/>
            <person name="Wilkerson F.P."/>
            <person name="Rokhsar D.S."/>
        </authorList>
    </citation>
    <scope>NUCLEOTIDE SEQUENCE [LARGE SCALE GENOMIC DNA]</scope>
    <source>
        <strain evidence="4 5">CCMP1335</strain>
    </source>
</reference>
<dbReference type="AlphaFoldDB" id="B8C647"/>
<feature type="domain" description="Centrosomal protein of 76 kDa C-terminal" evidence="2">
    <location>
        <begin position="1139"/>
        <end position="1257"/>
    </location>
</feature>
<dbReference type="Pfam" id="PF24656">
    <property type="entry name" value="CEPT76_peptidase"/>
    <property type="match status" value="1"/>
</dbReference>
<dbReference type="STRING" id="35128.B8C647"/>
<dbReference type="GO" id="GO:1905515">
    <property type="term" value="P:non-motile cilium assembly"/>
    <property type="evidence" value="ECO:0000318"/>
    <property type="project" value="GO_Central"/>
</dbReference>
<feature type="compositionally biased region" description="Polar residues" evidence="1">
    <location>
        <begin position="66"/>
        <end position="81"/>
    </location>
</feature>
<dbReference type="Pfam" id="PF24652">
    <property type="entry name" value="CEP76_C"/>
    <property type="match status" value="1"/>
</dbReference>
<dbReference type="OMA" id="THIHATT"/>
<dbReference type="InterPro" id="IPR035892">
    <property type="entry name" value="C2_domain_sf"/>
</dbReference>
<dbReference type="GO" id="GO:0035869">
    <property type="term" value="C:ciliary transition zone"/>
    <property type="evidence" value="ECO:0000318"/>
    <property type="project" value="GO_Central"/>
</dbReference>
<evidence type="ECO:0000313" key="4">
    <source>
        <dbReference type="EMBL" id="EED91231.1"/>
    </source>
</evidence>
<dbReference type="HOGENOM" id="CLU_265165_0_0_1"/>
<evidence type="ECO:0000259" key="2">
    <source>
        <dbReference type="Pfam" id="PF24652"/>
    </source>
</evidence>
<dbReference type="EMBL" id="CM000643">
    <property type="protein sequence ID" value="EED91231.1"/>
    <property type="molecule type" value="Genomic_DNA"/>
</dbReference>
<name>B8C647_THAPS</name>
<dbReference type="GO" id="GO:1904491">
    <property type="term" value="P:protein localization to ciliary transition zone"/>
    <property type="evidence" value="ECO:0000318"/>
    <property type="project" value="GO_Central"/>
</dbReference>
<dbReference type="GeneID" id="7442395"/>
<evidence type="ECO:0000256" key="1">
    <source>
        <dbReference type="SAM" id="MobiDB-lite"/>
    </source>
</evidence>
<dbReference type="KEGG" id="tps:THAPSDRAFT_6295"/>
<keyword evidence="5" id="KW-1185">Reference proteome</keyword>
<sequence>MSLYLRSQAPAPSDMLYHPISQQLLNPLNSSKGIIGVLWNFLTKYAAECIGSNQRNLARSEGLSLDNPSTAGTNEPTTNDASLAEEDGLFVPPKSAQPSSARRVSRVEERIRRELPNPNVIDSSCQQNNVQIITESSATLCQSPGHQHASYNRGGSHQQEIEVRIHVDKIKLSHHPNFTGEEAALCRITDLYHVYRSHTESGAFQYLVSRLLAIFHRVKTITNEMEEEGKVCSDAVTQSLQDTLKDLESTSHKLLKESDTIKELNLQIKQQWKVLLVCREETGFACTDAELTDTPSDTTLLDDVCKVLREISSLKATLSDISVLDQGDSPIATLDTLQDIEMALKNGLDHICQTILIDEPGSLPQGWIPKEERIRRRRISLERYSVRLLLNGNVVGDTKVEKINWPSFTVRLDQHFHCLPDMTPCAVNADSNTPVSSIPAIDWYQFASKGSSGLKGAVLLASSCKVANGLHPNQHSANASIPFQGMPMISQRKKLIRHSAVENRQDVIHNGVTHPDHQAMMAFQLQPGGTILHKCSLLEEPHRHDLIKKRQSNALVPSPIPLADTSIEDNDKYRSFVRKDVEVMRNELINDALMERSAVSRQHVTDFVTMIQEFSQSKEKQRVRRRSQFSDIVQDVGFFRFVNSDEFELPLPPRKRTLFPEITQRLPTVSQTVMRCSLLLTIVGGKNVPTNPNDNERKEVGVITDDERRVGYGHVLDDNFNKVVHRGLVVKVTFRGDEYFTKAVNGSMSPFWKETLVLPLIKEGSTVSLSSLRNEMVDISVFDCVDIDLRRKGGFYDDEDARLLDHRFLGFISVPFASVLSHGQIDGFVQCSTPDVILGYKKQTSLGSRNVHGRINVDVDNPLTRQRSSRETRSNIMLRLHCTTDPILAAPPESRTTFPVNESQTTLAKVNQFSQQYLSPTILSDDQCSILWPDVHGVSYLVTRFVVEQNPPSGIDSVLSCAHYVSLIPSILGWRALEKSDKDNQMILTSQQCINIQACNRQEHAVLLANYFLYLSRNSSDDKADVYLCLGFGSPEGNAVYVMRICRRSGELSFWDATSGCSYSRDDDSFPLQKIYCLVSKKNVYANKQWTKKPLLLDFDLSNKRQWVSLHPDSSWQQPPVLTSIQDEVLNYIPPNCRYARELKSELMDSIKTAIRGWRRSTTSFRSEIGTKLASALDQLEEARIGLCEVDATMMLDGIAKGRTVFGGPLHFPFTNVQDVLDRLEATEIHRNRNPQVEFALAVKVFPYPGGIMSVWVF</sequence>
<dbReference type="InParanoid" id="B8C647"/>
<accession>B8C647</accession>
<proteinExistence type="predicted"/>
<feature type="domain" description="CEP76/DRC7 peptidase-like" evidence="3">
    <location>
        <begin position="988"/>
        <end position="1109"/>
    </location>
</feature>
<feature type="non-terminal residue" evidence="4">
    <location>
        <position position="1258"/>
    </location>
</feature>
<feature type="region of interest" description="Disordered" evidence="1">
    <location>
        <begin position="62"/>
        <end position="84"/>
    </location>
</feature>
<evidence type="ECO:0000313" key="5">
    <source>
        <dbReference type="Proteomes" id="UP000001449"/>
    </source>
</evidence>
<organism evidence="4 5">
    <name type="scientific">Thalassiosira pseudonana</name>
    <name type="common">Marine diatom</name>
    <name type="synonym">Cyclotella nana</name>
    <dbReference type="NCBI Taxonomy" id="35128"/>
    <lineage>
        <taxon>Eukaryota</taxon>
        <taxon>Sar</taxon>
        <taxon>Stramenopiles</taxon>
        <taxon>Ochrophyta</taxon>
        <taxon>Bacillariophyta</taxon>
        <taxon>Coscinodiscophyceae</taxon>
        <taxon>Thalassiosirophycidae</taxon>
        <taxon>Thalassiosirales</taxon>
        <taxon>Thalassiosiraceae</taxon>
        <taxon>Thalassiosira</taxon>
    </lineage>
</organism>
<evidence type="ECO:0000259" key="3">
    <source>
        <dbReference type="Pfam" id="PF24656"/>
    </source>
</evidence>
<dbReference type="InterPro" id="IPR056288">
    <property type="entry name" value="CEP76_C"/>
</dbReference>